<sequence>MPHTATNDIGRVANEVDPLVIVEVEAPESYSPNEIAKILSDILGKSVPATVMSEDDVQAFCIKCEWPKVTADNWIEMFKGFNDATIC</sequence>
<dbReference type="InterPro" id="IPR036291">
    <property type="entry name" value="NAD(P)-bd_dom_sf"/>
</dbReference>
<dbReference type="AlphaFoldDB" id="A0A815DBZ8"/>
<reference evidence="1" key="1">
    <citation type="submission" date="2021-02" db="EMBL/GenBank/DDBJ databases">
        <authorList>
            <person name="Nowell W R."/>
        </authorList>
    </citation>
    <scope>NUCLEOTIDE SEQUENCE</scope>
</reference>
<dbReference type="Gene3D" id="3.40.50.720">
    <property type="entry name" value="NAD(P)-binding Rossmann-like Domain"/>
    <property type="match status" value="1"/>
</dbReference>
<dbReference type="OrthoDB" id="419598at2759"/>
<accession>A0A815DBZ8</accession>
<evidence type="ECO:0000313" key="2">
    <source>
        <dbReference type="EMBL" id="CAF1297672.1"/>
    </source>
</evidence>
<name>A0A815DBZ8_ADIRI</name>
<dbReference type="EMBL" id="CAJNOR010002461">
    <property type="protein sequence ID" value="CAF1297672.1"/>
    <property type="molecule type" value="Genomic_DNA"/>
</dbReference>
<evidence type="ECO:0000313" key="1">
    <source>
        <dbReference type="EMBL" id="CAF1291602.1"/>
    </source>
</evidence>
<dbReference type="SUPFAM" id="SSF51735">
    <property type="entry name" value="NAD(P)-binding Rossmann-fold domains"/>
    <property type="match status" value="1"/>
</dbReference>
<gene>
    <name evidence="1" type="ORF">EDS130_LOCUS30118</name>
    <name evidence="2" type="ORF">XAT740_LOCUS28690</name>
</gene>
<dbReference type="Gene3D" id="3.90.25.10">
    <property type="entry name" value="UDP-galactose 4-epimerase, domain 1"/>
    <property type="match status" value="1"/>
</dbReference>
<organism evidence="1 4">
    <name type="scientific">Adineta ricciae</name>
    <name type="common">Rotifer</name>
    <dbReference type="NCBI Taxonomy" id="249248"/>
    <lineage>
        <taxon>Eukaryota</taxon>
        <taxon>Metazoa</taxon>
        <taxon>Spiralia</taxon>
        <taxon>Gnathifera</taxon>
        <taxon>Rotifera</taxon>
        <taxon>Eurotatoria</taxon>
        <taxon>Bdelloidea</taxon>
        <taxon>Adinetida</taxon>
        <taxon>Adinetidae</taxon>
        <taxon>Adineta</taxon>
    </lineage>
</organism>
<dbReference type="Proteomes" id="UP000663852">
    <property type="component" value="Unassembled WGS sequence"/>
</dbReference>
<evidence type="ECO:0000313" key="3">
    <source>
        <dbReference type="Proteomes" id="UP000663828"/>
    </source>
</evidence>
<protein>
    <submittedName>
        <fullName evidence="1">Uncharacterized protein</fullName>
    </submittedName>
</protein>
<dbReference type="EMBL" id="CAJNOJ010000208">
    <property type="protein sequence ID" value="CAF1291602.1"/>
    <property type="molecule type" value="Genomic_DNA"/>
</dbReference>
<keyword evidence="3" id="KW-1185">Reference proteome</keyword>
<proteinExistence type="predicted"/>
<evidence type="ECO:0000313" key="4">
    <source>
        <dbReference type="Proteomes" id="UP000663852"/>
    </source>
</evidence>
<comment type="caution">
    <text evidence="1">The sequence shown here is derived from an EMBL/GenBank/DDBJ whole genome shotgun (WGS) entry which is preliminary data.</text>
</comment>
<dbReference type="Proteomes" id="UP000663828">
    <property type="component" value="Unassembled WGS sequence"/>
</dbReference>